<keyword evidence="1" id="KW-0472">Membrane</keyword>
<evidence type="ECO:0000313" key="3">
    <source>
        <dbReference type="Proteomes" id="UP000051006"/>
    </source>
</evidence>
<dbReference type="PATRIC" id="fig|993692.3.peg.1448"/>
<keyword evidence="3" id="KW-1185">Reference proteome</keyword>
<feature type="transmembrane region" description="Helical" evidence="1">
    <location>
        <begin position="6"/>
        <end position="24"/>
    </location>
</feature>
<dbReference type="Proteomes" id="UP000051006">
    <property type="component" value="Unassembled WGS sequence"/>
</dbReference>
<keyword evidence="1" id="KW-0812">Transmembrane</keyword>
<dbReference type="EMBL" id="JQCF01000003">
    <property type="protein sequence ID" value="KRO00325.1"/>
    <property type="molecule type" value="Genomic_DNA"/>
</dbReference>
<organism evidence="2 3">
    <name type="scientific">Companilactobacillus kimchiensis</name>
    <dbReference type="NCBI Taxonomy" id="993692"/>
    <lineage>
        <taxon>Bacteria</taxon>
        <taxon>Bacillati</taxon>
        <taxon>Bacillota</taxon>
        <taxon>Bacilli</taxon>
        <taxon>Lactobacillales</taxon>
        <taxon>Lactobacillaceae</taxon>
        <taxon>Companilactobacillus</taxon>
    </lineage>
</organism>
<protein>
    <submittedName>
        <fullName evidence="2">Uncharacterized protein</fullName>
    </submittedName>
</protein>
<dbReference type="RefSeq" id="WP_057879904.1">
    <property type="nucleotide sequence ID" value="NZ_JQCF01000003.1"/>
</dbReference>
<evidence type="ECO:0000313" key="2">
    <source>
        <dbReference type="EMBL" id="KRO00325.1"/>
    </source>
</evidence>
<reference evidence="2 3" key="1">
    <citation type="journal article" date="2015" name="Genome Announc.">
        <title>Expanding the biotechnology potential of lactobacilli through comparative genomics of 213 strains and associated genera.</title>
        <authorList>
            <person name="Sun Z."/>
            <person name="Harris H.M."/>
            <person name="McCann A."/>
            <person name="Guo C."/>
            <person name="Argimon S."/>
            <person name="Zhang W."/>
            <person name="Yang X."/>
            <person name="Jeffery I.B."/>
            <person name="Cooney J.C."/>
            <person name="Kagawa T.F."/>
            <person name="Liu W."/>
            <person name="Song Y."/>
            <person name="Salvetti E."/>
            <person name="Wrobel A."/>
            <person name="Rasinkangas P."/>
            <person name="Parkhill J."/>
            <person name="Rea M.C."/>
            <person name="O'Sullivan O."/>
            <person name="Ritari J."/>
            <person name="Douillard F.P."/>
            <person name="Paul Ross R."/>
            <person name="Yang R."/>
            <person name="Briner A.E."/>
            <person name="Felis G.E."/>
            <person name="de Vos W.M."/>
            <person name="Barrangou R."/>
            <person name="Klaenhammer T.R."/>
            <person name="Caufield P.W."/>
            <person name="Cui Y."/>
            <person name="Zhang H."/>
            <person name="O'Toole P.W."/>
        </authorList>
    </citation>
    <scope>NUCLEOTIDE SEQUENCE [LARGE SCALE GENOMIC DNA]</scope>
    <source>
        <strain evidence="2 3">DSM 24716</strain>
    </source>
</reference>
<keyword evidence="1" id="KW-1133">Transmembrane helix</keyword>
<dbReference type="AlphaFoldDB" id="A0A0R2LEB3"/>
<evidence type="ECO:0000256" key="1">
    <source>
        <dbReference type="SAM" id="Phobius"/>
    </source>
</evidence>
<comment type="caution">
    <text evidence="2">The sequence shown here is derived from an EMBL/GenBank/DDBJ whole genome shotgun (WGS) entry which is preliminary data.</text>
</comment>
<gene>
    <name evidence="2" type="ORF">IV57_GL001428</name>
</gene>
<accession>A0A0R2LEB3</accession>
<proteinExistence type="predicted"/>
<sequence length="62" mass="7140">MGVWTWGGGLFLFNIIFAFFYNKLYTTDLIDSGYEPVDQNVYNALIDKGYLTSGRKFTTIEN</sequence>
<name>A0A0R2LEB3_9LACO</name>